<keyword evidence="7" id="KW-1133">Transmembrane helix</keyword>
<feature type="coiled-coil region" evidence="6">
    <location>
        <begin position="260"/>
        <end position="298"/>
    </location>
</feature>
<evidence type="ECO:0000313" key="9">
    <source>
        <dbReference type="EMBL" id="MDG4474999.1"/>
    </source>
</evidence>
<dbReference type="InterPro" id="IPR036890">
    <property type="entry name" value="HATPase_C_sf"/>
</dbReference>
<evidence type="ECO:0000256" key="5">
    <source>
        <dbReference type="ARBA" id="ARBA00022777"/>
    </source>
</evidence>
<keyword evidence="3" id="KW-0597">Phosphoprotein</keyword>
<evidence type="ECO:0000256" key="1">
    <source>
        <dbReference type="ARBA" id="ARBA00000085"/>
    </source>
</evidence>
<dbReference type="Pfam" id="PF00512">
    <property type="entry name" value="HisKA"/>
    <property type="match status" value="1"/>
</dbReference>
<dbReference type="CDD" id="cd00082">
    <property type="entry name" value="HisKA"/>
    <property type="match status" value="1"/>
</dbReference>
<dbReference type="Pfam" id="PF02518">
    <property type="entry name" value="HATPase_c"/>
    <property type="match status" value="1"/>
</dbReference>
<organism evidence="9 10">
    <name type="scientific">Thiovibrio frasassiensis</name>
    <dbReference type="NCBI Taxonomy" id="2984131"/>
    <lineage>
        <taxon>Bacteria</taxon>
        <taxon>Pseudomonadati</taxon>
        <taxon>Thermodesulfobacteriota</taxon>
        <taxon>Desulfobulbia</taxon>
        <taxon>Desulfobulbales</taxon>
        <taxon>Thiovibrionaceae</taxon>
        <taxon>Thiovibrio</taxon>
    </lineage>
</organism>
<dbReference type="SMART" id="SM00387">
    <property type="entry name" value="HATPase_c"/>
    <property type="match status" value="1"/>
</dbReference>
<dbReference type="AlphaFoldDB" id="A0A9X4RKV7"/>
<keyword evidence="10" id="KW-1185">Reference proteome</keyword>
<dbReference type="InterPro" id="IPR005467">
    <property type="entry name" value="His_kinase_dom"/>
</dbReference>
<dbReference type="Proteomes" id="UP001154240">
    <property type="component" value="Unassembled WGS sequence"/>
</dbReference>
<dbReference type="SUPFAM" id="SSF55874">
    <property type="entry name" value="ATPase domain of HSP90 chaperone/DNA topoisomerase II/histidine kinase"/>
    <property type="match status" value="1"/>
</dbReference>
<dbReference type="SUPFAM" id="SSF47384">
    <property type="entry name" value="Homodimeric domain of signal transducing histidine kinase"/>
    <property type="match status" value="1"/>
</dbReference>
<dbReference type="InterPro" id="IPR003661">
    <property type="entry name" value="HisK_dim/P_dom"/>
</dbReference>
<dbReference type="GO" id="GO:0000156">
    <property type="term" value="F:phosphorelay response regulator activity"/>
    <property type="evidence" value="ECO:0007669"/>
    <property type="project" value="TreeGrafter"/>
</dbReference>
<evidence type="ECO:0000256" key="4">
    <source>
        <dbReference type="ARBA" id="ARBA00022679"/>
    </source>
</evidence>
<dbReference type="InterPro" id="IPR036097">
    <property type="entry name" value="HisK_dim/P_sf"/>
</dbReference>
<comment type="caution">
    <text evidence="9">The sequence shown here is derived from an EMBL/GenBank/DDBJ whole genome shotgun (WGS) entry which is preliminary data.</text>
</comment>
<dbReference type="Pfam" id="PF11845">
    <property type="entry name" value="Tll0287-like"/>
    <property type="match status" value="1"/>
</dbReference>
<evidence type="ECO:0000256" key="7">
    <source>
        <dbReference type="SAM" id="Phobius"/>
    </source>
</evidence>
<proteinExistence type="predicted"/>
<dbReference type="EMBL" id="JAPHEH010000001">
    <property type="protein sequence ID" value="MDG4474999.1"/>
    <property type="molecule type" value="Genomic_DNA"/>
</dbReference>
<dbReference type="GO" id="GO:0030295">
    <property type="term" value="F:protein kinase activator activity"/>
    <property type="evidence" value="ECO:0007669"/>
    <property type="project" value="TreeGrafter"/>
</dbReference>
<keyword evidence="7" id="KW-0472">Membrane</keyword>
<keyword evidence="4" id="KW-0808">Transferase</keyword>
<dbReference type="SMART" id="SM00388">
    <property type="entry name" value="HisKA"/>
    <property type="match status" value="1"/>
</dbReference>
<name>A0A9X4RKV7_9BACT</name>
<evidence type="ECO:0000256" key="3">
    <source>
        <dbReference type="ARBA" id="ARBA00022553"/>
    </source>
</evidence>
<sequence length="515" mass="57941">MGSESHRFVPQPRHHYWKITVLALGVACVVAVGLYQLAHLYVLNEAERNIQAVLLSHKGVHRYIQEIMHPAFYKLKAEGMVAEKFYAPEILSSSFMVRNQHRAYNEERKAAGLEEVYYKMAAINPRNPVNKADALEEKLIRMFNANKEVKKYREVVRIDGKDYLYVALPFLVNQQRCMVCHGDRQDAPLGLQSLYPGLGGFGEKVGDIRAIESIRAPMEHQYYLLYIVCASSFTGLLVLAGLLLFNTRLRDMVRARTEDLQQEVLERRRAEEEVRQANEELEARVEERTAQIAAANKELDSFAYSVSHDLRAPLRGIDGFSMALLEDYGETLDGAAKDYLGRIRAGCVRMGHLIDDMLQLSRLSRGEINRQEVDLSVLAGEIVEDLQHTAPQRKVVFEIAKGITVFGDAVLLRAVLDNLLGNAWKFTAKTPEARIAFGRREEGGKEFLFVKDNGAGFDMAYGDKLFGAFQRLHSSQEFEGTGIGLATVQRIIHRHGGTVRAEGAVGQGATFYFSL</sequence>
<comment type="catalytic activity">
    <reaction evidence="1">
        <text>ATP + protein L-histidine = ADP + protein N-phospho-L-histidine.</text>
        <dbReference type="EC" id="2.7.13.3"/>
    </reaction>
</comment>
<dbReference type="FunFam" id="3.30.565.10:FF:000006">
    <property type="entry name" value="Sensor histidine kinase WalK"/>
    <property type="match status" value="1"/>
</dbReference>
<evidence type="ECO:0000313" key="10">
    <source>
        <dbReference type="Proteomes" id="UP001154240"/>
    </source>
</evidence>
<dbReference type="GO" id="GO:0007234">
    <property type="term" value="P:osmosensory signaling via phosphorelay pathway"/>
    <property type="evidence" value="ECO:0007669"/>
    <property type="project" value="TreeGrafter"/>
</dbReference>
<dbReference type="InterPro" id="IPR021796">
    <property type="entry name" value="Tll0287-like_dom"/>
</dbReference>
<reference evidence="9" key="1">
    <citation type="journal article" date="2022" name="bioRxiv">
        <title>Thiovibrio frasassiensisgen. nov., sp. nov., an autotrophic, elemental sulfur disproportionating bacterium isolated from sulfidic karst sediment, and proposal of Thiovibrionaceae fam. nov.</title>
        <authorList>
            <person name="Aronson H."/>
            <person name="Thomas C."/>
            <person name="Bhattacharyya M."/>
            <person name="Eckstein S."/>
            <person name="Jensen S."/>
            <person name="Barco R."/>
            <person name="Macalady J."/>
            <person name="Amend J."/>
        </authorList>
    </citation>
    <scope>NUCLEOTIDE SEQUENCE</scope>
    <source>
        <strain evidence="9">RS19-109</strain>
    </source>
</reference>
<dbReference type="EC" id="2.7.13.3" evidence="2"/>
<protein>
    <recommendedName>
        <fullName evidence="2">histidine kinase</fullName>
        <ecNumber evidence="2">2.7.13.3</ecNumber>
    </recommendedName>
</protein>
<evidence type="ECO:0000259" key="8">
    <source>
        <dbReference type="PROSITE" id="PS50109"/>
    </source>
</evidence>
<dbReference type="RefSeq" id="WP_307631975.1">
    <property type="nucleotide sequence ID" value="NZ_JAPHEH010000001.1"/>
</dbReference>
<dbReference type="InterPro" id="IPR050351">
    <property type="entry name" value="BphY/WalK/GraS-like"/>
</dbReference>
<keyword evidence="5" id="KW-0418">Kinase</keyword>
<reference evidence="9" key="2">
    <citation type="submission" date="2022-10" db="EMBL/GenBank/DDBJ databases">
        <authorList>
            <person name="Aronson H.S."/>
        </authorList>
    </citation>
    <scope>NUCLEOTIDE SEQUENCE</scope>
    <source>
        <strain evidence="9">RS19-109</strain>
    </source>
</reference>
<dbReference type="Gene3D" id="3.30.565.10">
    <property type="entry name" value="Histidine kinase-like ATPase, C-terminal domain"/>
    <property type="match status" value="1"/>
</dbReference>
<accession>A0A9X4RKV7</accession>
<dbReference type="PANTHER" id="PTHR42878:SF15">
    <property type="entry name" value="BACTERIOPHYTOCHROME"/>
    <property type="match status" value="1"/>
</dbReference>
<evidence type="ECO:0000256" key="6">
    <source>
        <dbReference type="SAM" id="Coils"/>
    </source>
</evidence>
<dbReference type="InterPro" id="IPR003594">
    <property type="entry name" value="HATPase_dom"/>
</dbReference>
<dbReference type="InterPro" id="IPR004358">
    <property type="entry name" value="Sig_transdc_His_kin-like_C"/>
</dbReference>
<dbReference type="GO" id="GO:0000155">
    <property type="term" value="F:phosphorelay sensor kinase activity"/>
    <property type="evidence" value="ECO:0007669"/>
    <property type="project" value="InterPro"/>
</dbReference>
<dbReference type="PANTHER" id="PTHR42878">
    <property type="entry name" value="TWO-COMPONENT HISTIDINE KINASE"/>
    <property type="match status" value="1"/>
</dbReference>
<feature type="transmembrane region" description="Helical" evidence="7">
    <location>
        <begin position="223"/>
        <end position="245"/>
    </location>
</feature>
<keyword evidence="6" id="KW-0175">Coiled coil</keyword>
<dbReference type="PROSITE" id="PS50109">
    <property type="entry name" value="HIS_KIN"/>
    <property type="match status" value="1"/>
</dbReference>
<gene>
    <name evidence="9" type="ORF">OLX77_02340</name>
</gene>
<dbReference type="PRINTS" id="PR00344">
    <property type="entry name" value="BCTRLSENSOR"/>
</dbReference>
<feature type="transmembrane region" description="Helical" evidence="7">
    <location>
        <begin position="21"/>
        <end position="42"/>
    </location>
</feature>
<dbReference type="FunFam" id="1.10.287.130:FF:000070">
    <property type="entry name" value="Histidine kinase sensor protein"/>
    <property type="match status" value="1"/>
</dbReference>
<evidence type="ECO:0000256" key="2">
    <source>
        <dbReference type="ARBA" id="ARBA00012438"/>
    </source>
</evidence>
<keyword evidence="7" id="KW-0812">Transmembrane</keyword>
<feature type="domain" description="Histidine kinase" evidence="8">
    <location>
        <begin position="305"/>
        <end position="515"/>
    </location>
</feature>
<dbReference type="Gene3D" id="1.10.287.130">
    <property type="match status" value="1"/>
</dbReference>